<dbReference type="EMBL" id="LSYS01006902">
    <property type="protein sequence ID" value="OPJ73191.1"/>
    <property type="molecule type" value="Genomic_DNA"/>
</dbReference>
<reference evidence="2 3" key="1">
    <citation type="submission" date="2016-02" db="EMBL/GenBank/DDBJ databases">
        <title>Band-tailed pigeon sequencing and assembly.</title>
        <authorList>
            <person name="Soares A.E."/>
            <person name="Novak B.J."/>
            <person name="Rice E.S."/>
            <person name="O'Connell B."/>
            <person name="Chang D."/>
            <person name="Weber S."/>
            <person name="Shapiro B."/>
        </authorList>
    </citation>
    <scope>NUCLEOTIDE SEQUENCE [LARGE SCALE GENOMIC DNA]</scope>
    <source>
        <strain evidence="2">BTP2013</strain>
        <tissue evidence="2">Blood</tissue>
    </source>
</reference>
<protein>
    <submittedName>
        <fullName evidence="2">Uncharacterized protein</fullName>
    </submittedName>
</protein>
<feature type="region of interest" description="Disordered" evidence="1">
    <location>
        <begin position="1"/>
        <end position="51"/>
    </location>
</feature>
<evidence type="ECO:0000313" key="3">
    <source>
        <dbReference type="Proteomes" id="UP000190648"/>
    </source>
</evidence>
<sequence length="92" mass="10453">MPSDYQHSSSRLSYQSNIQGSSQSQSTMGYSTSSQQSSQYHQSHQSHREEEYSGECSWDVFLRVQEHVSPEMLTLSLSTLPMSPTQGYLQDL</sequence>
<organism evidence="2 3">
    <name type="scientific">Patagioenas fasciata monilis</name>
    <dbReference type="NCBI Taxonomy" id="372326"/>
    <lineage>
        <taxon>Eukaryota</taxon>
        <taxon>Metazoa</taxon>
        <taxon>Chordata</taxon>
        <taxon>Craniata</taxon>
        <taxon>Vertebrata</taxon>
        <taxon>Euteleostomi</taxon>
        <taxon>Archelosauria</taxon>
        <taxon>Archosauria</taxon>
        <taxon>Dinosauria</taxon>
        <taxon>Saurischia</taxon>
        <taxon>Theropoda</taxon>
        <taxon>Coelurosauria</taxon>
        <taxon>Aves</taxon>
        <taxon>Neognathae</taxon>
        <taxon>Neoaves</taxon>
        <taxon>Columbimorphae</taxon>
        <taxon>Columbiformes</taxon>
        <taxon>Columbidae</taxon>
        <taxon>Patagioenas</taxon>
    </lineage>
</organism>
<evidence type="ECO:0000313" key="2">
    <source>
        <dbReference type="EMBL" id="OPJ73191.1"/>
    </source>
</evidence>
<accession>A0A1V4JLY9</accession>
<comment type="caution">
    <text evidence="2">The sequence shown here is derived from an EMBL/GenBank/DDBJ whole genome shotgun (WGS) entry which is preliminary data.</text>
</comment>
<feature type="compositionally biased region" description="Polar residues" evidence="1">
    <location>
        <begin position="1"/>
        <end position="12"/>
    </location>
</feature>
<dbReference type="STRING" id="372326.A0A1V4JLY9"/>
<evidence type="ECO:0000256" key="1">
    <source>
        <dbReference type="SAM" id="MobiDB-lite"/>
    </source>
</evidence>
<dbReference type="Proteomes" id="UP000190648">
    <property type="component" value="Unassembled WGS sequence"/>
</dbReference>
<proteinExistence type="predicted"/>
<keyword evidence="3" id="KW-1185">Reference proteome</keyword>
<feature type="compositionally biased region" description="Low complexity" evidence="1">
    <location>
        <begin position="13"/>
        <end position="43"/>
    </location>
</feature>
<gene>
    <name evidence="2" type="ORF">AV530_005589</name>
</gene>
<name>A0A1V4JLY9_PATFA</name>
<dbReference type="AlphaFoldDB" id="A0A1V4JLY9"/>